<dbReference type="CDD" id="cd00085">
    <property type="entry name" value="HNHc"/>
    <property type="match status" value="1"/>
</dbReference>
<proteinExistence type="predicted"/>
<evidence type="ECO:0000259" key="2">
    <source>
        <dbReference type="SMART" id="SM00507"/>
    </source>
</evidence>
<feature type="domain" description="HNH nuclease" evidence="2">
    <location>
        <begin position="330"/>
        <end position="383"/>
    </location>
</feature>
<reference evidence="3 4" key="1">
    <citation type="submission" date="2020-08" db="EMBL/GenBank/DDBJ databases">
        <title>Sequencing the genomes of 1000 actinobacteria strains.</title>
        <authorList>
            <person name="Klenk H.-P."/>
        </authorList>
    </citation>
    <scope>NUCLEOTIDE SEQUENCE [LARGE SCALE GENOMIC DNA]</scope>
    <source>
        <strain evidence="3 4">DSM 45258</strain>
    </source>
</reference>
<gene>
    <name evidence="3" type="ORF">FHU29_003232</name>
</gene>
<accession>A0A839RS43</accession>
<dbReference type="Proteomes" id="UP000567922">
    <property type="component" value="Unassembled WGS sequence"/>
</dbReference>
<dbReference type="InterPro" id="IPR003870">
    <property type="entry name" value="DUF222"/>
</dbReference>
<evidence type="ECO:0000256" key="1">
    <source>
        <dbReference type="SAM" id="MobiDB-lite"/>
    </source>
</evidence>
<dbReference type="OrthoDB" id="4774865at2"/>
<evidence type="ECO:0000313" key="3">
    <source>
        <dbReference type="EMBL" id="MBB3038763.1"/>
    </source>
</evidence>
<sequence length="451" mass="49294">MFDNCVVLGGDIGEDLFRVADAELVARLRAAEVAQRRLQAAQALITAEIVARGVMGTYGYADAAGLLRDVLNVDAKDARQRARRAEMICATAGIDGSVVPATLPAAGSALREGEISAAHVDVIDHVLSLFPPAAERVLREEGERILTELARTNSPAVVRRAGREILDRLDPDGKEPDTEKLTQPRRELHLAWSAKGDRLRLSGYLDKESGVRLETLLSPLAKPRPADDATPDLRSVSERCGDGLAELLEYTERAGQLPGQGGEPPRCTITMTIDQLLGHDDSPVKLNDHRAISAAEARRLACDAKIVPAMLGGASEVLDLGRAVRTASLAQRCALYLRDKGCVFPGCDRPPQWTQAHHIKEWCEQSGPTDLANLCLLCSYHHRLIHHSDWTIRMGADGQPDIIPPAWLDPEQRARRNTYHQACRAPARLRTRDTRKRPKHGARHGAQPSAP</sequence>
<dbReference type="AlphaFoldDB" id="A0A839RS43"/>
<name>A0A839RS43_9ACTN</name>
<dbReference type="InterPro" id="IPR003615">
    <property type="entry name" value="HNH_nuc"/>
</dbReference>
<keyword evidence="4" id="KW-1185">Reference proteome</keyword>
<evidence type="ECO:0000313" key="4">
    <source>
        <dbReference type="Proteomes" id="UP000567922"/>
    </source>
</evidence>
<feature type="region of interest" description="Disordered" evidence="1">
    <location>
        <begin position="420"/>
        <end position="451"/>
    </location>
</feature>
<organism evidence="3 4">
    <name type="scientific">Hoyosella altamirensis</name>
    <dbReference type="NCBI Taxonomy" id="616997"/>
    <lineage>
        <taxon>Bacteria</taxon>
        <taxon>Bacillati</taxon>
        <taxon>Actinomycetota</taxon>
        <taxon>Actinomycetes</taxon>
        <taxon>Mycobacteriales</taxon>
        <taxon>Hoyosellaceae</taxon>
        <taxon>Hoyosella</taxon>
    </lineage>
</organism>
<dbReference type="SMART" id="SM00507">
    <property type="entry name" value="HNHc"/>
    <property type="match status" value="1"/>
</dbReference>
<dbReference type="EMBL" id="JACHWS010000003">
    <property type="protein sequence ID" value="MBB3038763.1"/>
    <property type="molecule type" value="Genomic_DNA"/>
</dbReference>
<dbReference type="RefSeq" id="WP_064441485.1">
    <property type="nucleotide sequence ID" value="NZ_BDDI01000014.1"/>
</dbReference>
<feature type="compositionally biased region" description="Basic residues" evidence="1">
    <location>
        <begin position="427"/>
        <end position="443"/>
    </location>
</feature>
<comment type="caution">
    <text evidence="3">The sequence shown here is derived from an EMBL/GenBank/DDBJ whole genome shotgun (WGS) entry which is preliminary data.</text>
</comment>
<dbReference type="Pfam" id="PF02720">
    <property type="entry name" value="DUF222"/>
    <property type="match status" value="1"/>
</dbReference>
<protein>
    <recommendedName>
        <fullName evidence="2">HNH nuclease domain-containing protein</fullName>
    </recommendedName>
</protein>